<dbReference type="AlphaFoldDB" id="A0A1Y5XVI6"/>
<dbReference type="OrthoDB" id="9758957at2"/>
<keyword evidence="1" id="KW-0732">Signal</keyword>
<feature type="domain" description="Phytase-like" evidence="2">
    <location>
        <begin position="69"/>
        <end position="358"/>
    </location>
</feature>
<evidence type="ECO:0000313" key="3">
    <source>
        <dbReference type="EMBL" id="SMD19191.1"/>
    </source>
</evidence>
<dbReference type="EMBL" id="FWXV01000005">
    <property type="protein sequence ID" value="SMD19191.1"/>
    <property type="molecule type" value="Genomic_DNA"/>
</dbReference>
<evidence type="ECO:0000256" key="1">
    <source>
        <dbReference type="SAM" id="SignalP"/>
    </source>
</evidence>
<feature type="chain" id="PRO_5013142372" evidence="1">
    <location>
        <begin position="25"/>
        <end position="384"/>
    </location>
</feature>
<dbReference type="Pfam" id="PF13449">
    <property type="entry name" value="Phytase-like"/>
    <property type="match status" value="1"/>
</dbReference>
<dbReference type="SUPFAM" id="SSF63829">
    <property type="entry name" value="Calcium-dependent phosphotriesterase"/>
    <property type="match status" value="1"/>
</dbReference>
<dbReference type="RefSeq" id="WP_084430230.1">
    <property type="nucleotide sequence ID" value="NZ_FWXV01000005.1"/>
</dbReference>
<accession>A0A1Y5XVI6</accession>
<dbReference type="InterPro" id="IPR027372">
    <property type="entry name" value="Phytase-like_dom"/>
</dbReference>
<proteinExistence type="predicted"/>
<gene>
    <name evidence="3" type="ORF">SAMN05661093_06059</name>
</gene>
<protein>
    <submittedName>
        <fullName evidence="3">Uncharacterized conserved protein</fullName>
    </submittedName>
</protein>
<feature type="signal peptide" evidence="1">
    <location>
        <begin position="1"/>
        <end position="24"/>
    </location>
</feature>
<sequence>MRKPLAIGLSVLVTAVVVAPAAPAHESKRPTLLQFASLPAETFVPASEPSGAALGTAPVNGITPPFADQPIQGFSGVVRNQDGTFHVLTDNGYGNKANSADFALRINHIGPDFARGRIDVLGGITLTDPDRHVPFPLTRPDRVLTGADFDPESIVRAGDGTFWLGDEFGPYLLHFDRAGRLLAPPVSLPGVFAPENPAGQANIGSSKGFEGLAISPDGRTLNALLEGTVQGDEPGTLRLNEFDIAAGKYTGKRWIYQLGSPDLAIGDAITVDRNRILVIERDGGQGADAKIKRVYVADKRDRDRDGKLDKTLLVDLMNIANPRRVGGFSETFTFPFQTIEDLVLLDDRTLGVLNDNNFPFSSGRTAGKADNNEFIVVRLPEDLR</sequence>
<reference evidence="3 4" key="1">
    <citation type="submission" date="2017-04" db="EMBL/GenBank/DDBJ databases">
        <authorList>
            <person name="Afonso C.L."/>
            <person name="Miller P.J."/>
            <person name="Scott M.A."/>
            <person name="Spackman E."/>
            <person name="Goraichik I."/>
            <person name="Dimitrov K.M."/>
            <person name="Suarez D.L."/>
            <person name="Swayne D.E."/>
        </authorList>
    </citation>
    <scope>NUCLEOTIDE SEQUENCE [LARGE SCALE GENOMIC DNA]</scope>
    <source>
        <strain evidence="3 4">DSM 43828</strain>
    </source>
</reference>
<organism evidence="3 4">
    <name type="scientific">Kibdelosporangium aridum</name>
    <dbReference type="NCBI Taxonomy" id="2030"/>
    <lineage>
        <taxon>Bacteria</taxon>
        <taxon>Bacillati</taxon>
        <taxon>Actinomycetota</taxon>
        <taxon>Actinomycetes</taxon>
        <taxon>Pseudonocardiales</taxon>
        <taxon>Pseudonocardiaceae</taxon>
        <taxon>Kibdelosporangium</taxon>
    </lineage>
</organism>
<dbReference type="Proteomes" id="UP000192674">
    <property type="component" value="Unassembled WGS sequence"/>
</dbReference>
<dbReference type="PANTHER" id="PTHR37957:SF1">
    <property type="entry name" value="PHYTASE-LIKE DOMAIN-CONTAINING PROTEIN"/>
    <property type="match status" value="1"/>
</dbReference>
<evidence type="ECO:0000259" key="2">
    <source>
        <dbReference type="Pfam" id="PF13449"/>
    </source>
</evidence>
<name>A0A1Y5XVI6_KIBAR</name>
<evidence type="ECO:0000313" key="4">
    <source>
        <dbReference type="Proteomes" id="UP000192674"/>
    </source>
</evidence>
<keyword evidence="4" id="KW-1185">Reference proteome</keyword>
<dbReference type="PANTHER" id="PTHR37957">
    <property type="entry name" value="BLR7070 PROTEIN"/>
    <property type="match status" value="1"/>
</dbReference>